<comment type="caution">
    <text evidence="9">The sequence shown here is derived from an EMBL/GenBank/DDBJ whole genome shotgun (WGS) entry which is preliminary data.</text>
</comment>
<accession>A0AAD8VLH1</accession>
<keyword evidence="2 6" id="KW-0479">Metal-binding</keyword>
<evidence type="ECO:0000313" key="9">
    <source>
        <dbReference type="EMBL" id="KAK1609110.1"/>
    </source>
</evidence>
<dbReference type="InterPro" id="IPR006564">
    <property type="entry name" value="Znf_PMZ"/>
</dbReference>
<evidence type="ECO:0000256" key="2">
    <source>
        <dbReference type="ARBA" id="ARBA00022723"/>
    </source>
</evidence>
<comment type="similarity">
    <text evidence="1 6">Belongs to the FHY3/FAR1 family.</text>
</comment>
<dbReference type="InterPro" id="IPR018289">
    <property type="entry name" value="MULE_transposase_dom"/>
</dbReference>
<dbReference type="GO" id="GO:0008270">
    <property type="term" value="F:zinc ion binding"/>
    <property type="evidence" value="ECO:0007669"/>
    <property type="project" value="UniProtKB-UniRule"/>
</dbReference>
<dbReference type="AlphaFoldDB" id="A0AAD8VLH1"/>
<dbReference type="InterPro" id="IPR031052">
    <property type="entry name" value="FHY3/FAR1"/>
</dbReference>
<evidence type="ECO:0000313" key="10">
    <source>
        <dbReference type="Proteomes" id="UP001231189"/>
    </source>
</evidence>
<evidence type="ECO:0000256" key="3">
    <source>
        <dbReference type="ARBA" id="ARBA00022771"/>
    </source>
</evidence>
<comment type="function">
    <text evidence="6">Putative transcription activator involved in regulating light control of development.</text>
</comment>
<dbReference type="EMBL" id="JAUUTY010000007">
    <property type="protein sequence ID" value="KAK1609110.1"/>
    <property type="molecule type" value="Genomic_DNA"/>
</dbReference>
<dbReference type="GO" id="GO:0005634">
    <property type="term" value="C:nucleus"/>
    <property type="evidence" value="ECO:0007669"/>
    <property type="project" value="UniProtKB-SubCell"/>
</dbReference>
<dbReference type="GO" id="GO:0006355">
    <property type="term" value="P:regulation of DNA-templated transcription"/>
    <property type="evidence" value="ECO:0007669"/>
    <property type="project" value="UniProtKB-UniRule"/>
</dbReference>
<feature type="domain" description="SWIM-type" evidence="8">
    <location>
        <begin position="267"/>
        <end position="305"/>
    </location>
</feature>
<evidence type="ECO:0000256" key="1">
    <source>
        <dbReference type="ARBA" id="ARBA00005889"/>
    </source>
</evidence>
<evidence type="ECO:0000256" key="6">
    <source>
        <dbReference type="RuleBase" id="RU367018"/>
    </source>
</evidence>
<keyword evidence="4 6" id="KW-0862">Zinc</keyword>
<keyword evidence="6" id="KW-0539">Nucleus</keyword>
<sequence>MPFGLIVGVNSHFQSAIFAGVLLREEKVENFEWVFGEFVKMMSGKKPVTILTDQCRAMEVAISNVLPATKHRWCKWHVLRKAKERLGALYGKNSQFKVDFHQIVNQMLTKEEFEGAWLQMLSTYALEKNPYLYQIYETRHKWAKPYFSGIFCARMTSTQRSESANHMLKTHVPPGSVMHVFVKQFNKLLYDRDSEESFQEKRTRLGGVVYKVGGPMEKHAAKIYTRTMFEKFQEVLYKSASYYIDELVPGEVYRASHFDSGRREKWYKVEYKVLVHNGYYTCECGMYEHMGMLCCHVVKVLLHLRCTEIPALHVMKRWTVDARDVLPLHLVQYQKDQGLVTSFSFRHSQLYLNCMEVVRLGDVNVDAYTTAMESIKVLVPKLKLVAVEGDGLGLEQRLTAKKARVDVGADQHFVQLSGLSKDGGAAISLDASLLAPSKNRSDGRPTTSRDKPPYETISKRTRFCTICRLPGHKSTTCPDRARRKLSVQTAVCQATVRTTV</sequence>
<evidence type="ECO:0000256" key="5">
    <source>
        <dbReference type="PROSITE-ProRule" id="PRU00325"/>
    </source>
</evidence>
<keyword evidence="10" id="KW-1185">Reference proteome</keyword>
<protein>
    <recommendedName>
        <fullName evidence="6">Protein FAR1-RELATED SEQUENCE</fullName>
    </recommendedName>
</protein>
<dbReference type="InterPro" id="IPR007527">
    <property type="entry name" value="Znf_SWIM"/>
</dbReference>
<comment type="subcellular location">
    <subcellularLocation>
        <location evidence="6">Nucleus</location>
    </subcellularLocation>
</comment>
<reference evidence="9" key="1">
    <citation type="submission" date="2023-07" db="EMBL/GenBank/DDBJ databases">
        <title>A chromosome-level genome assembly of Lolium multiflorum.</title>
        <authorList>
            <person name="Chen Y."/>
            <person name="Copetti D."/>
            <person name="Kolliker R."/>
            <person name="Studer B."/>
        </authorList>
    </citation>
    <scope>NUCLEOTIDE SEQUENCE</scope>
    <source>
        <strain evidence="9">02402/16</strain>
        <tissue evidence="9">Leaf</tissue>
    </source>
</reference>
<dbReference type="Pfam" id="PF04434">
    <property type="entry name" value="SWIM"/>
    <property type="match status" value="1"/>
</dbReference>
<feature type="compositionally biased region" description="Basic and acidic residues" evidence="7">
    <location>
        <begin position="439"/>
        <end position="453"/>
    </location>
</feature>
<dbReference type="PANTHER" id="PTHR31669:SF307">
    <property type="entry name" value="PROTEIN FAR1-RELATED SEQUENCE"/>
    <property type="match status" value="1"/>
</dbReference>
<dbReference type="PROSITE" id="PS50966">
    <property type="entry name" value="ZF_SWIM"/>
    <property type="match status" value="1"/>
</dbReference>
<dbReference type="Proteomes" id="UP001231189">
    <property type="component" value="Unassembled WGS sequence"/>
</dbReference>
<evidence type="ECO:0000259" key="8">
    <source>
        <dbReference type="PROSITE" id="PS50966"/>
    </source>
</evidence>
<keyword evidence="3 5" id="KW-0863">Zinc-finger</keyword>
<evidence type="ECO:0000256" key="7">
    <source>
        <dbReference type="SAM" id="MobiDB-lite"/>
    </source>
</evidence>
<name>A0AAD8VLH1_LOLMU</name>
<gene>
    <name evidence="9" type="ORF">QYE76_032783</name>
</gene>
<feature type="region of interest" description="Disordered" evidence="7">
    <location>
        <begin position="436"/>
        <end position="455"/>
    </location>
</feature>
<dbReference type="Pfam" id="PF10551">
    <property type="entry name" value="MULE"/>
    <property type="match status" value="1"/>
</dbReference>
<dbReference type="PANTHER" id="PTHR31669">
    <property type="entry name" value="PROTEIN FAR1-RELATED SEQUENCE 10-RELATED"/>
    <property type="match status" value="1"/>
</dbReference>
<dbReference type="SMART" id="SM00575">
    <property type="entry name" value="ZnF_PMZ"/>
    <property type="match status" value="1"/>
</dbReference>
<organism evidence="9 10">
    <name type="scientific">Lolium multiflorum</name>
    <name type="common">Italian ryegrass</name>
    <name type="synonym">Lolium perenne subsp. multiflorum</name>
    <dbReference type="NCBI Taxonomy" id="4521"/>
    <lineage>
        <taxon>Eukaryota</taxon>
        <taxon>Viridiplantae</taxon>
        <taxon>Streptophyta</taxon>
        <taxon>Embryophyta</taxon>
        <taxon>Tracheophyta</taxon>
        <taxon>Spermatophyta</taxon>
        <taxon>Magnoliopsida</taxon>
        <taxon>Liliopsida</taxon>
        <taxon>Poales</taxon>
        <taxon>Poaceae</taxon>
        <taxon>BOP clade</taxon>
        <taxon>Pooideae</taxon>
        <taxon>Poodae</taxon>
        <taxon>Poeae</taxon>
        <taxon>Poeae Chloroplast Group 2 (Poeae type)</taxon>
        <taxon>Loliodinae</taxon>
        <taxon>Loliinae</taxon>
        <taxon>Lolium</taxon>
    </lineage>
</organism>
<proteinExistence type="inferred from homology"/>
<evidence type="ECO:0000256" key="4">
    <source>
        <dbReference type="ARBA" id="ARBA00022833"/>
    </source>
</evidence>